<dbReference type="AlphaFoldDB" id="A0A9P6G178"/>
<evidence type="ECO:0000313" key="8">
    <source>
        <dbReference type="EMBL" id="KAF9585618.1"/>
    </source>
</evidence>
<accession>A0A9P6G178</accession>
<dbReference type="GO" id="GO:0005789">
    <property type="term" value="C:endoplasmic reticulum membrane"/>
    <property type="evidence" value="ECO:0007669"/>
    <property type="project" value="UniProtKB-SubCell"/>
</dbReference>
<evidence type="ECO:0000256" key="5">
    <source>
        <dbReference type="ARBA" id="ARBA00022989"/>
    </source>
</evidence>
<keyword evidence="6 7" id="KW-0472">Membrane</keyword>
<comment type="caution">
    <text evidence="8">The sequence shown here is derived from an EMBL/GenBank/DDBJ whole genome shotgun (WGS) entry which is preliminary data.</text>
</comment>
<dbReference type="Pfam" id="PF04511">
    <property type="entry name" value="DER1"/>
    <property type="match status" value="1"/>
</dbReference>
<sequence>MAENDLLTAYKQIPVITRLMLTGVVLVSFAVKLRFLPYYMIHLDWSSIIFRFQLQRLITPFLVTGVSFNMLFDLYFLFNYGSQLETATFAGRTADFAWFVIFTCLSSTVGAYFLNVSYLFEAMLVAVIYLWSRINSERLVSFMFGVTFPAAYFPWVLIAYNYVMTGAMVPWAMLIGVGSAHLYYFLDTVYPSMGGPRLIPTPTLLYRAFPAARGFQAGGNVMGGQRANAATAATAAAEASGHRWGTGQRLGQ</sequence>
<dbReference type="InterPro" id="IPR007599">
    <property type="entry name" value="DER1"/>
</dbReference>
<dbReference type="GO" id="GO:0006950">
    <property type="term" value="P:response to stress"/>
    <property type="evidence" value="ECO:0007669"/>
    <property type="project" value="UniProtKB-ARBA"/>
</dbReference>
<feature type="transmembrane region" description="Helical" evidence="7">
    <location>
        <begin position="98"/>
        <end position="130"/>
    </location>
</feature>
<dbReference type="InterPro" id="IPR035952">
    <property type="entry name" value="Rhomboid-like_sf"/>
</dbReference>
<dbReference type="EMBL" id="JAABOA010000149">
    <property type="protein sequence ID" value="KAF9585618.1"/>
    <property type="molecule type" value="Genomic_DNA"/>
</dbReference>
<dbReference type="OrthoDB" id="1716531at2759"/>
<evidence type="ECO:0000256" key="6">
    <source>
        <dbReference type="ARBA" id="ARBA00023136"/>
    </source>
</evidence>
<feature type="transmembrane region" description="Helical" evidence="7">
    <location>
        <begin position="168"/>
        <end position="186"/>
    </location>
</feature>
<comment type="similarity">
    <text evidence="2 7">Belongs to the derlin family.</text>
</comment>
<protein>
    <recommendedName>
        <fullName evidence="7">Derlin</fullName>
    </recommendedName>
</protein>
<name>A0A9P6G178_9FUNG</name>
<feature type="transmembrane region" description="Helical" evidence="7">
    <location>
        <begin position="15"/>
        <end position="36"/>
    </location>
</feature>
<gene>
    <name evidence="8" type="primary">DERL1</name>
    <name evidence="8" type="ORF">BGW38_001527</name>
</gene>
<dbReference type="SUPFAM" id="SSF144091">
    <property type="entry name" value="Rhomboid-like"/>
    <property type="match status" value="1"/>
</dbReference>
<organism evidence="8 9">
    <name type="scientific">Lunasporangiospora selenospora</name>
    <dbReference type="NCBI Taxonomy" id="979761"/>
    <lineage>
        <taxon>Eukaryota</taxon>
        <taxon>Fungi</taxon>
        <taxon>Fungi incertae sedis</taxon>
        <taxon>Mucoromycota</taxon>
        <taxon>Mortierellomycotina</taxon>
        <taxon>Mortierellomycetes</taxon>
        <taxon>Mortierellales</taxon>
        <taxon>Mortierellaceae</taxon>
        <taxon>Lunasporangiospora</taxon>
    </lineage>
</organism>
<evidence type="ECO:0000313" key="9">
    <source>
        <dbReference type="Proteomes" id="UP000780801"/>
    </source>
</evidence>
<evidence type="ECO:0000256" key="2">
    <source>
        <dbReference type="ARBA" id="ARBA00008917"/>
    </source>
</evidence>
<keyword evidence="3 7" id="KW-0812">Transmembrane</keyword>
<comment type="subcellular location">
    <subcellularLocation>
        <location evidence="1 7">Endoplasmic reticulum membrane</location>
        <topology evidence="1 7">Multi-pass membrane protein</topology>
    </subcellularLocation>
</comment>
<keyword evidence="4 7" id="KW-0256">Endoplasmic reticulum</keyword>
<feature type="transmembrane region" description="Helical" evidence="7">
    <location>
        <begin position="142"/>
        <end position="162"/>
    </location>
</feature>
<comment type="function">
    <text evidence="7">May be involved in the degradation of misfolded endoplasmic reticulum (ER) luminal proteins.</text>
</comment>
<evidence type="ECO:0000256" key="4">
    <source>
        <dbReference type="ARBA" id="ARBA00022824"/>
    </source>
</evidence>
<proteinExistence type="inferred from homology"/>
<evidence type="ECO:0000256" key="3">
    <source>
        <dbReference type="ARBA" id="ARBA00022692"/>
    </source>
</evidence>
<keyword evidence="5 7" id="KW-1133">Transmembrane helix</keyword>
<feature type="transmembrane region" description="Helical" evidence="7">
    <location>
        <begin position="57"/>
        <end position="78"/>
    </location>
</feature>
<evidence type="ECO:0000256" key="1">
    <source>
        <dbReference type="ARBA" id="ARBA00004477"/>
    </source>
</evidence>
<dbReference type="Proteomes" id="UP000780801">
    <property type="component" value="Unassembled WGS sequence"/>
</dbReference>
<reference evidence="8" key="1">
    <citation type="journal article" date="2020" name="Fungal Divers.">
        <title>Resolving the Mortierellaceae phylogeny through synthesis of multi-gene phylogenetics and phylogenomics.</title>
        <authorList>
            <person name="Vandepol N."/>
            <person name="Liber J."/>
            <person name="Desiro A."/>
            <person name="Na H."/>
            <person name="Kennedy M."/>
            <person name="Barry K."/>
            <person name="Grigoriev I.V."/>
            <person name="Miller A.N."/>
            <person name="O'Donnell K."/>
            <person name="Stajich J.E."/>
            <person name="Bonito G."/>
        </authorList>
    </citation>
    <scope>NUCLEOTIDE SEQUENCE</scope>
    <source>
        <strain evidence="8">KOD1015</strain>
    </source>
</reference>
<dbReference type="PANTHER" id="PTHR11009">
    <property type="entry name" value="DER1-LIKE PROTEIN, DERLIN"/>
    <property type="match status" value="1"/>
</dbReference>
<keyword evidence="9" id="KW-1185">Reference proteome</keyword>
<evidence type="ECO:0000256" key="7">
    <source>
        <dbReference type="RuleBase" id="RU363059"/>
    </source>
</evidence>